<evidence type="ECO:0000313" key="3">
    <source>
        <dbReference type="Proteomes" id="UP000019150"/>
    </source>
</evidence>
<sequence>MSGHGDQPARRTRLYTFPGGVLEVQEYPGDEPGVGVYLEYRRSCSDARAFGSGETEQTGVVDGGRSGTMQAPGGSRLHNESEPA</sequence>
<dbReference type="STRING" id="1415166.NONO_c62230"/>
<protein>
    <submittedName>
        <fullName evidence="2">Uncharacterized protein</fullName>
    </submittedName>
</protein>
<gene>
    <name evidence="2" type="ORF">NONO_c62230</name>
</gene>
<dbReference type="HOGENOM" id="CLU_2524223_0_0_11"/>
<evidence type="ECO:0000256" key="1">
    <source>
        <dbReference type="SAM" id="MobiDB-lite"/>
    </source>
</evidence>
<keyword evidence="3" id="KW-1185">Reference proteome</keyword>
<dbReference type="Proteomes" id="UP000019150">
    <property type="component" value="Chromosome"/>
</dbReference>
<evidence type="ECO:0000313" key="2">
    <source>
        <dbReference type="EMBL" id="AHH20994.1"/>
    </source>
</evidence>
<organism evidence="2 3">
    <name type="scientific">Nocardia nova SH22a</name>
    <dbReference type="NCBI Taxonomy" id="1415166"/>
    <lineage>
        <taxon>Bacteria</taxon>
        <taxon>Bacillati</taxon>
        <taxon>Actinomycetota</taxon>
        <taxon>Actinomycetes</taxon>
        <taxon>Mycobacteriales</taxon>
        <taxon>Nocardiaceae</taxon>
        <taxon>Nocardia</taxon>
    </lineage>
</organism>
<proteinExistence type="predicted"/>
<reference evidence="2 3" key="1">
    <citation type="journal article" date="2014" name="Appl. Environ. Microbiol.">
        <title>Insights into the Microbial Degradation of Rubber and Gutta-Percha by Analysis of the Complete Genome of Nocardia nova SH22a.</title>
        <authorList>
            <person name="Luo Q."/>
            <person name="Hiessl S."/>
            <person name="Poehlein A."/>
            <person name="Daniel R."/>
            <person name="Steinbuchel A."/>
        </authorList>
    </citation>
    <scope>NUCLEOTIDE SEQUENCE [LARGE SCALE GENOMIC DNA]</scope>
    <source>
        <strain evidence="2">SH22a</strain>
    </source>
</reference>
<feature type="region of interest" description="Disordered" evidence="1">
    <location>
        <begin position="48"/>
        <end position="84"/>
    </location>
</feature>
<dbReference type="EMBL" id="CP006850">
    <property type="protein sequence ID" value="AHH20994.1"/>
    <property type="molecule type" value="Genomic_DNA"/>
</dbReference>
<dbReference type="KEGG" id="nno:NONO_c62230"/>
<dbReference type="eggNOG" id="ENOG5031ZCN">
    <property type="taxonomic scope" value="Bacteria"/>
</dbReference>
<accession>W5TPD3</accession>
<dbReference type="AlphaFoldDB" id="W5TPD3"/>
<name>W5TPD3_9NOCA</name>